<organism evidence="3 4">
    <name type="scientific">Homoserinimonas hongtaonis</name>
    <dbReference type="NCBI Taxonomy" id="2079791"/>
    <lineage>
        <taxon>Bacteria</taxon>
        <taxon>Bacillati</taxon>
        <taxon>Actinomycetota</taxon>
        <taxon>Actinomycetes</taxon>
        <taxon>Micrococcales</taxon>
        <taxon>Microbacteriaceae</taxon>
        <taxon>Homoserinimonas</taxon>
    </lineage>
</organism>
<evidence type="ECO:0000256" key="2">
    <source>
        <dbReference type="SAM" id="SignalP"/>
    </source>
</evidence>
<name>A0A2U1T3N4_9MICO</name>
<sequence>MVAGAALVGSLIIAPTASAPPASALPEGIAPAAAPGGQSLTNLAHLDFLLDDVSPEEIAGHTTYRLAEEPELTMPWTYADARDGGTFERVGGGPLDPATGYWGQGAYNADDVSRAAVVYLRHWQQTGSETSKESAYELLRSLAYFQTTTGQFAGNVVLWMQPDGTLNPSPEPVELPDPSDSGDSYWLARTLWALGEGYAAFAPVDSDFADFLQQRLQLAVDAVDREVLGQYGQYLIADGVEVPAWLIAGGADASAEAILGLAAYVSAAPDDAAARTALEQLAEGVAAMRAGDITTWPYGAILPWTESRSLWHAWGSQMPAALAEASVTLADSRLLAPAIADSTGFTTTLITAGGPDNAWLPAPIDQVQIAYGADSRLQSLLAVGDAAHASGLLDLAGFVGAWYFGANRSGAPVYNPETGVTFDGVQPDGTVNRNSGAESTIHGLLSMLALDAHPTVAVRAQSIATIGERDGLRVVEAESASTTTGSVVTPESSWTGESQFSGGAYLRLLPGQSATIALTDAAAAARGGGRGAPGGPGAPGKGSDDQVLVEPVVNQPTGATARSQWKAGAPTIGVLAHGVGAQGVTAAPGALLPQPLKKSTPDGGEITVRALTGTVELDALFVRPVVARVVYTGGTASAELAHSNVDRPIATTMGTEGITTTVRVYDATGGLVKRVVARGSSSVQLPPGGFATATTG</sequence>
<evidence type="ECO:0008006" key="5">
    <source>
        <dbReference type="Google" id="ProtNLM"/>
    </source>
</evidence>
<evidence type="ECO:0000313" key="4">
    <source>
        <dbReference type="Proteomes" id="UP000244978"/>
    </source>
</evidence>
<keyword evidence="2" id="KW-0732">Signal</keyword>
<protein>
    <recommendedName>
        <fullName evidence="5">D-glucuronyl C5-epimerase C-terminal domain-containing protein</fullName>
    </recommendedName>
</protein>
<gene>
    <name evidence="3" type="ORF">DF220_07490</name>
</gene>
<feature type="compositionally biased region" description="Gly residues" evidence="1">
    <location>
        <begin position="526"/>
        <end position="540"/>
    </location>
</feature>
<accession>A0A2U1T3N4</accession>
<comment type="caution">
    <text evidence="3">The sequence shown here is derived from an EMBL/GenBank/DDBJ whole genome shotgun (WGS) entry which is preliminary data.</text>
</comment>
<feature type="region of interest" description="Disordered" evidence="1">
    <location>
        <begin position="525"/>
        <end position="545"/>
    </location>
</feature>
<proteinExistence type="predicted"/>
<dbReference type="Proteomes" id="UP000244978">
    <property type="component" value="Unassembled WGS sequence"/>
</dbReference>
<dbReference type="AlphaFoldDB" id="A0A2U1T3N4"/>
<feature type="chain" id="PRO_5038524155" description="D-glucuronyl C5-epimerase C-terminal domain-containing protein" evidence="2">
    <location>
        <begin position="20"/>
        <end position="696"/>
    </location>
</feature>
<evidence type="ECO:0000256" key="1">
    <source>
        <dbReference type="SAM" id="MobiDB-lite"/>
    </source>
</evidence>
<keyword evidence="4" id="KW-1185">Reference proteome</keyword>
<reference evidence="4" key="1">
    <citation type="submission" date="2018-04" db="EMBL/GenBank/DDBJ databases">
        <authorList>
            <person name="Liu S."/>
            <person name="Wang Z."/>
            <person name="Li J."/>
        </authorList>
    </citation>
    <scope>NUCLEOTIDE SEQUENCE [LARGE SCALE GENOMIC DNA]</scope>
    <source>
        <strain evidence="4">S1194</strain>
    </source>
</reference>
<feature type="signal peptide" evidence="2">
    <location>
        <begin position="1"/>
        <end position="19"/>
    </location>
</feature>
<evidence type="ECO:0000313" key="3">
    <source>
        <dbReference type="EMBL" id="PWB98501.1"/>
    </source>
</evidence>
<dbReference type="EMBL" id="QEEX01000001">
    <property type="protein sequence ID" value="PWB98501.1"/>
    <property type="molecule type" value="Genomic_DNA"/>
</dbReference>